<reference evidence="1 2" key="1">
    <citation type="journal article" date="2017" name="Genome Announc.">
        <title>Genome sequence of the saprophytic ascomycete Epicoccum nigrum ICMP 19927 strain isolated from New Zealand.</title>
        <authorList>
            <person name="Fokin M."/>
            <person name="Fleetwood D."/>
            <person name="Weir B.S."/>
            <person name="Villas-Boas S.G."/>
        </authorList>
    </citation>
    <scope>NUCLEOTIDE SEQUENCE [LARGE SCALE GENOMIC DNA]</scope>
    <source>
        <strain evidence="1 2">ICMP 19927</strain>
    </source>
</reference>
<dbReference type="EMBL" id="KZ107855">
    <property type="protein sequence ID" value="OSS45091.1"/>
    <property type="molecule type" value="Genomic_DNA"/>
</dbReference>
<proteinExistence type="predicted"/>
<name>A0A1Y2LMF8_EPING</name>
<dbReference type="InParanoid" id="A0A1Y2LMF8"/>
<organism evidence="1 2">
    <name type="scientific">Epicoccum nigrum</name>
    <name type="common">Soil fungus</name>
    <name type="synonym">Epicoccum purpurascens</name>
    <dbReference type="NCBI Taxonomy" id="105696"/>
    <lineage>
        <taxon>Eukaryota</taxon>
        <taxon>Fungi</taxon>
        <taxon>Dikarya</taxon>
        <taxon>Ascomycota</taxon>
        <taxon>Pezizomycotina</taxon>
        <taxon>Dothideomycetes</taxon>
        <taxon>Pleosporomycetidae</taxon>
        <taxon>Pleosporales</taxon>
        <taxon>Pleosporineae</taxon>
        <taxon>Didymellaceae</taxon>
        <taxon>Epicoccum</taxon>
    </lineage>
</organism>
<sequence>MLKPQPRKQLLALHIIRMCEARKPIVNPSFPEVRHQRLARLTSKPLALMIRMEHKPEIWDEWTLHIREAFDEHSNDAYVLSVFSLIRKCDAWSPQGNKKTPGRVPVETLVCGQEGNAGSFYGLGNGGPVEFGAHGLHLGTI</sequence>
<evidence type="ECO:0000313" key="2">
    <source>
        <dbReference type="Proteomes" id="UP000193240"/>
    </source>
</evidence>
<keyword evidence="2" id="KW-1185">Reference proteome</keyword>
<accession>A0A1Y2LMF8</accession>
<dbReference type="AlphaFoldDB" id="A0A1Y2LMF8"/>
<dbReference type="Proteomes" id="UP000193240">
    <property type="component" value="Unassembled WGS sequence"/>
</dbReference>
<gene>
    <name evidence="1" type="ORF">B5807_09393</name>
</gene>
<protein>
    <submittedName>
        <fullName evidence="1">Uncharacterized protein</fullName>
    </submittedName>
</protein>
<evidence type="ECO:0000313" key="1">
    <source>
        <dbReference type="EMBL" id="OSS45091.1"/>
    </source>
</evidence>